<feature type="region of interest" description="Disordered" evidence="1">
    <location>
        <begin position="283"/>
        <end position="309"/>
    </location>
</feature>
<feature type="domain" description="Integrase catalytic" evidence="2">
    <location>
        <begin position="97"/>
        <end position="263"/>
    </location>
</feature>
<evidence type="ECO:0000256" key="1">
    <source>
        <dbReference type="SAM" id="MobiDB-lite"/>
    </source>
</evidence>
<dbReference type="PANTHER" id="PTHR42648">
    <property type="entry name" value="TRANSPOSASE, PUTATIVE-RELATED"/>
    <property type="match status" value="1"/>
</dbReference>
<accession>A0AAV3S185</accession>
<keyword evidence="4" id="KW-1185">Reference proteome</keyword>
<dbReference type="InterPro" id="IPR012337">
    <property type="entry name" value="RNaseH-like_sf"/>
</dbReference>
<sequence>MKRNKRQVAKIAMESNKLFPLKLDIVNGMCFIATSNDEVSKLWHDRFGHLNFRSLKEMTTKEIVQGLPKIDVINEVCEECQLGKQHREPFPSKSNWCSQSPLELVHTDLCGPIQVSSLRGSRYFLLFVDDYTRKIWVYCVKEKYETFSCFKDFKFEVEKYYGLKIKNLRSDRGEKYMSSQFKDFCRNHGIRHELTARHSPQQNGVAERKNRTIMNMARCMLKKKNMPTKFWAEAVSCAVYLINRSPTKNLDDSIPNEVWYDSVGTPKWECLNFEEENSLVPQVDASDEQLQSTSSEAETQQNSPPTVETKTRCLRDIYDETEEVDTTDSVYFAFFAGEDPITYEDASSDEKWVHAMNEEIKSIEKNYTWELTSLPSHKSAVGVKWVFKTKTNLDGSINKHKARLVAKD</sequence>
<dbReference type="SUPFAM" id="SSF53098">
    <property type="entry name" value="Ribonuclease H-like"/>
    <property type="match status" value="1"/>
</dbReference>
<dbReference type="InterPro" id="IPR001584">
    <property type="entry name" value="Integrase_cat-core"/>
</dbReference>
<gene>
    <name evidence="3" type="ORF">LIER_34198</name>
</gene>
<dbReference type="GO" id="GO:0015074">
    <property type="term" value="P:DNA integration"/>
    <property type="evidence" value="ECO:0007669"/>
    <property type="project" value="InterPro"/>
</dbReference>
<evidence type="ECO:0000259" key="2">
    <source>
        <dbReference type="PROSITE" id="PS50994"/>
    </source>
</evidence>
<dbReference type="EMBL" id="BAABME010014164">
    <property type="protein sequence ID" value="GAA0186910.1"/>
    <property type="molecule type" value="Genomic_DNA"/>
</dbReference>
<dbReference type="PANTHER" id="PTHR42648:SF18">
    <property type="entry name" value="RETROTRANSPOSON, UNCLASSIFIED-LIKE PROTEIN"/>
    <property type="match status" value="1"/>
</dbReference>
<organism evidence="3 4">
    <name type="scientific">Lithospermum erythrorhizon</name>
    <name type="common">Purple gromwell</name>
    <name type="synonym">Lithospermum officinale var. erythrorhizon</name>
    <dbReference type="NCBI Taxonomy" id="34254"/>
    <lineage>
        <taxon>Eukaryota</taxon>
        <taxon>Viridiplantae</taxon>
        <taxon>Streptophyta</taxon>
        <taxon>Embryophyta</taxon>
        <taxon>Tracheophyta</taxon>
        <taxon>Spermatophyta</taxon>
        <taxon>Magnoliopsida</taxon>
        <taxon>eudicotyledons</taxon>
        <taxon>Gunneridae</taxon>
        <taxon>Pentapetalae</taxon>
        <taxon>asterids</taxon>
        <taxon>lamiids</taxon>
        <taxon>Boraginales</taxon>
        <taxon>Boraginaceae</taxon>
        <taxon>Boraginoideae</taxon>
        <taxon>Lithospermeae</taxon>
        <taxon>Lithospermum</taxon>
    </lineage>
</organism>
<comment type="caution">
    <text evidence="3">The sequence shown here is derived from an EMBL/GenBank/DDBJ whole genome shotgun (WGS) entry which is preliminary data.</text>
</comment>
<dbReference type="Pfam" id="PF13976">
    <property type="entry name" value="gag_pre-integrs"/>
    <property type="match status" value="1"/>
</dbReference>
<dbReference type="PROSITE" id="PS50994">
    <property type="entry name" value="INTEGRASE"/>
    <property type="match status" value="1"/>
</dbReference>
<dbReference type="AlphaFoldDB" id="A0AAV3S185"/>
<dbReference type="GO" id="GO:0003676">
    <property type="term" value="F:nucleic acid binding"/>
    <property type="evidence" value="ECO:0007669"/>
    <property type="project" value="InterPro"/>
</dbReference>
<dbReference type="InterPro" id="IPR036397">
    <property type="entry name" value="RNaseH_sf"/>
</dbReference>
<dbReference type="Gene3D" id="3.30.420.10">
    <property type="entry name" value="Ribonuclease H-like superfamily/Ribonuclease H"/>
    <property type="match status" value="1"/>
</dbReference>
<feature type="compositionally biased region" description="Polar residues" evidence="1">
    <location>
        <begin position="288"/>
        <end position="308"/>
    </location>
</feature>
<name>A0AAV3S185_LITER</name>
<protein>
    <recommendedName>
        <fullName evidence="2">Integrase catalytic domain-containing protein</fullName>
    </recommendedName>
</protein>
<dbReference type="InterPro" id="IPR025724">
    <property type="entry name" value="GAG-pre-integrase_dom"/>
</dbReference>
<dbReference type="Pfam" id="PF00665">
    <property type="entry name" value="rve"/>
    <property type="match status" value="1"/>
</dbReference>
<proteinExistence type="predicted"/>
<dbReference type="InterPro" id="IPR039537">
    <property type="entry name" value="Retrotran_Ty1/copia-like"/>
</dbReference>
<evidence type="ECO:0000313" key="4">
    <source>
        <dbReference type="Proteomes" id="UP001454036"/>
    </source>
</evidence>
<evidence type="ECO:0000313" key="3">
    <source>
        <dbReference type="EMBL" id="GAA0186910.1"/>
    </source>
</evidence>
<reference evidence="3 4" key="1">
    <citation type="submission" date="2024-01" db="EMBL/GenBank/DDBJ databases">
        <title>The complete chloroplast genome sequence of Lithospermum erythrorhizon: insights into the phylogenetic relationship among Boraginaceae species and the maternal lineages of purple gromwells.</title>
        <authorList>
            <person name="Okada T."/>
            <person name="Watanabe K."/>
        </authorList>
    </citation>
    <scope>NUCLEOTIDE SEQUENCE [LARGE SCALE GENOMIC DNA]</scope>
</reference>
<dbReference type="Proteomes" id="UP001454036">
    <property type="component" value="Unassembled WGS sequence"/>
</dbReference>